<gene>
    <name evidence="1" type="ORF">COLO4_21892</name>
</gene>
<protein>
    <submittedName>
        <fullName evidence="1">Uncharacterized protein</fullName>
    </submittedName>
</protein>
<evidence type="ECO:0000313" key="2">
    <source>
        <dbReference type="Proteomes" id="UP000187203"/>
    </source>
</evidence>
<comment type="caution">
    <text evidence="1">The sequence shown here is derived from an EMBL/GenBank/DDBJ whole genome shotgun (WGS) entry which is preliminary data.</text>
</comment>
<accession>A0A1R3IQ41</accession>
<reference evidence="2" key="1">
    <citation type="submission" date="2013-09" db="EMBL/GenBank/DDBJ databases">
        <title>Corchorus olitorius genome sequencing.</title>
        <authorList>
            <person name="Alam M."/>
            <person name="Haque M.S."/>
            <person name="Islam M.S."/>
            <person name="Emdad E.M."/>
            <person name="Islam M.M."/>
            <person name="Ahmed B."/>
            <person name="Halim A."/>
            <person name="Hossen Q.M.M."/>
            <person name="Hossain M.Z."/>
            <person name="Ahmed R."/>
            <person name="Khan M.M."/>
            <person name="Islam R."/>
            <person name="Rashid M.M."/>
            <person name="Khan S.A."/>
            <person name="Rahman M.S."/>
            <person name="Alam M."/>
            <person name="Yahiya A.S."/>
            <person name="Khan M.S."/>
            <person name="Azam M.S."/>
            <person name="Haque T."/>
            <person name="Lashkar M.Z.H."/>
            <person name="Akhand A.I."/>
            <person name="Morshed G."/>
            <person name="Roy S."/>
            <person name="Uddin K.S."/>
            <person name="Rabeya T."/>
            <person name="Hossain A.S."/>
            <person name="Chowdhury A."/>
            <person name="Snigdha A.R."/>
            <person name="Mortoza M.S."/>
            <person name="Matin S.A."/>
            <person name="Hoque S.M.E."/>
            <person name="Islam M.K."/>
            <person name="Roy D.K."/>
            <person name="Haider R."/>
            <person name="Moosa M.M."/>
            <person name="Elias S.M."/>
            <person name="Hasan A.M."/>
            <person name="Jahan S."/>
            <person name="Shafiuddin M."/>
            <person name="Mahmood N."/>
            <person name="Shommy N.S."/>
        </authorList>
    </citation>
    <scope>NUCLEOTIDE SEQUENCE [LARGE SCALE GENOMIC DNA]</scope>
    <source>
        <strain evidence="2">cv. O-4</strain>
    </source>
</reference>
<keyword evidence="2" id="KW-1185">Reference proteome</keyword>
<name>A0A1R3IQ41_9ROSI</name>
<dbReference type="AlphaFoldDB" id="A0A1R3IQ41"/>
<proteinExistence type="predicted"/>
<dbReference type="EMBL" id="AWUE01017820">
    <property type="protein sequence ID" value="OMO84709.1"/>
    <property type="molecule type" value="Genomic_DNA"/>
</dbReference>
<sequence>MEKRKGIKRTFERICLGGREKEKRKMVISYGLWVVLRNARAVRHEVVAAAVVQGTRSSNHLRENDFQLSEIRKPRICQRVLWAINYWAIWASGAN</sequence>
<evidence type="ECO:0000313" key="1">
    <source>
        <dbReference type="EMBL" id="OMO84709.1"/>
    </source>
</evidence>
<organism evidence="1 2">
    <name type="scientific">Corchorus olitorius</name>
    <dbReference type="NCBI Taxonomy" id="93759"/>
    <lineage>
        <taxon>Eukaryota</taxon>
        <taxon>Viridiplantae</taxon>
        <taxon>Streptophyta</taxon>
        <taxon>Embryophyta</taxon>
        <taxon>Tracheophyta</taxon>
        <taxon>Spermatophyta</taxon>
        <taxon>Magnoliopsida</taxon>
        <taxon>eudicotyledons</taxon>
        <taxon>Gunneridae</taxon>
        <taxon>Pentapetalae</taxon>
        <taxon>rosids</taxon>
        <taxon>malvids</taxon>
        <taxon>Malvales</taxon>
        <taxon>Malvaceae</taxon>
        <taxon>Grewioideae</taxon>
        <taxon>Apeibeae</taxon>
        <taxon>Corchorus</taxon>
    </lineage>
</organism>
<dbReference type="Proteomes" id="UP000187203">
    <property type="component" value="Unassembled WGS sequence"/>
</dbReference>